<dbReference type="InterPro" id="IPR020846">
    <property type="entry name" value="MFS_dom"/>
</dbReference>
<protein>
    <recommendedName>
        <fullName evidence="6">Major facilitator superfamily (MFS) profile domain-containing protein</fullName>
    </recommendedName>
</protein>
<gene>
    <name evidence="7" type="ORF">ACH46_00280</name>
</gene>
<evidence type="ECO:0000313" key="8">
    <source>
        <dbReference type="Proteomes" id="UP000063789"/>
    </source>
</evidence>
<dbReference type="STRING" id="1136941.ACH46_00280"/>
<evidence type="ECO:0000256" key="5">
    <source>
        <dbReference type="SAM" id="Phobius"/>
    </source>
</evidence>
<dbReference type="SUPFAM" id="SSF103473">
    <property type="entry name" value="MFS general substrate transporter"/>
    <property type="match status" value="1"/>
</dbReference>
<organism evidence="7 8">
    <name type="scientific">Gordonia phthalatica</name>
    <dbReference type="NCBI Taxonomy" id="1136941"/>
    <lineage>
        <taxon>Bacteria</taxon>
        <taxon>Bacillati</taxon>
        <taxon>Actinomycetota</taxon>
        <taxon>Actinomycetes</taxon>
        <taxon>Mycobacteriales</taxon>
        <taxon>Gordoniaceae</taxon>
        <taxon>Gordonia</taxon>
    </lineage>
</organism>
<dbReference type="InterPro" id="IPR036259">
    <property type="entry name" value="MFS_trans_sf"/>
</dbReference>
<dbReference type="Gene3D" id="1.20.1250.20">
    <property type="entry name" value="MFS general substrate transporter like domains"/>
    <property type="match status" value="1"/>
</dbReference>
<comment type="subcellular location">
    <subcellularLocation>
        <location evidence="1">Cell membrane</location>
        <topology evidence="1">Multi-pass membrane protein</topology>
    </subcellularLocation>
</comment>
<dbReference type="Proteomes" id="UP000063789">
    <property type="component" value="Chromosome"/>
</dbReference>
<reference evidence="7 8" key="2">
    <citation type="journal article" date="2017" name="Int. J. Syst. Evol. Microbiol.">
        <title>Gordonia phthalatica sp. nov., a di-n-butyl phthalate-degrading bacterium isolated from activated sludge.</title>
        <authorList>
            <person name="Jin D."/>
            <person name="Kong X."/>
            <person name="Jia M."/>
            <person name="Yu X."/>
            <person name="Wang X."/>
            <person name="Zhuang X."/>
            <person name="Deng Y."/>
            <person name="Bai Z."/>
        </authorList>
    </citation>
    <scope>NUCLEOTIDE SEQUENCE [LARGE SCALE GENOMIC DNA]</scope>
    <source>
        <strain evidence="7 8">QH-11</strain>
    </source>
</reference>
<feature type="transmembrane region" description="Helical" evidence="5">
    <location>
        <begin position="35"/>
        <end position="56"/>
    </location>
</feature>
<dbReference type="RefSeq" id="WP_062391173.1">
    <property type="nucleotide sequence ID" value="NZ_CP011853.1"/>
</dbReference>
<keyword evidence="3 5" id="KW-1133">Transmembrane helix</keyword>
<evidence type="ECO:0000259" key="6">
    <source>
        <dbReference type="PROSITE" id="PS50850"/>
    </source>
</evidence>
<dbReference type="AlphaFoldDB" id="A0A0N9N651"/>
<dbReference type="PROSITE" id="PS50850">
    <property type="entry name" value="MFS"/>
    <property type="match status" value="1"/>
</dbReference>
<sequence>MLLLFMLINFGDKAILGLAAKPLIADLGLTAEQYGLLSSGFFALFSISAIVVGFVANRVRSKVLLCVIALASIFRRGLLLS</sequence>
<dbReference type="GO" id="GO:0005886">
    <property type="term" value="C:plasma membrane"/>
    <property type="evidence" value="ECO:0007669"/>
    <property type="project" value="UniProtKB-SubCell"/>
</dbReference>
<keyword evidence="2 5" id="KW-0812">Transmembrane</keyword>
<evidence type="ECO:0000256" key="1">
    <source>
        <dbReference type="ARBA" id="ARBA00004651"/>
    </source>
</evidence>
<dbReference type="EMBL" id="CP011853">
    <property type="protein sequence ID" value="ALG83229.1"/>
    <property type="molecule type" value="Genomic_DNA"/>
</dbReference>
<dbReference type="GO" id="GO:0022857">
    <property type="term" value="F:transmembrane transporter activity"/>
    <property type="evidence" value="ECO:0007669"/>
    <property type="project" value="InterPro"/>
</dbReference>
<evidence type="ECO:0000256" key="3">
    <source>
        <dbReference type="ARBA" id="ARBA00022989"/>
    </source>
</evidence>
<feature type="domain" description="Major facilitator superfamily (MFS) profile" evidence="6">
    <location>
        <begin position="1"/>
        <end position="81"/>
    </location>
</feature>
<feature type="transmembrane region" description="Helical" evidence="5">
    <location>
        <begin position="63"/>
        <end position="80"/>
    </location>
</feature>
<evidence type="ECO:0000256" key="2">
    <source>
        <dbReference type="ARBA" id="ARBA00022692"/>
    </source>
</evidence>
<proteinExistence type="predicted"/>
<reference evidence="8" key="1">
    <citation type="submission" date="2015-06" db="EMBL/GenBank/DDBJ databases">
        <title>Complete genome sequence and metabolic analysis of phthalate degradation pathway in Gordonia sp. QH-11.</title>
        <authorList>
            <person name="Jin D."/>
            <person name="Kong X."/>
            <person name="Bai Z."/>
        </authorList>
    </citation>
    <scope>NUCLEOTIDE SEQUENCE [LARGE SCALE GENOMIC DNA]</scope>
    <source>
        <strain evidence="8">QH-11</strain>
    </source>
</reference>
<keyword evidence="8" id="KW-1185">Reference proteome</keyword>
<accession>A0A0N9N651</accession>
<dbReference type="PATRIC" id="fig|1136941.3.peg.56"/>
<evidence type="ECO:0000256" key="4">
    <source>
        <dbReference type="ARBA" id="ARBA00023136"/>
    </source>
</evidence>
<evidence type="ECO:0000313" key="7">
    <source>
        <dbReference type="EMBL" id="ALG83229.1"/>
    </source>
</evidence>
<keyword evidence="4 5" id="KW-0472">Membrane</keyword>
<name>A0A0N9N651_9ACTN</name>
<dbReference type="KEGG" id="goq:ACH46_00280"/>